<evidence type="ECO:0000313" key="3">
    <source>
        <dbReference type="EMBL" id="NBI05586.1"/>
    </source>
</evidence>
<evidence type="ECO:0000259" key="2">
    <source>
        <dbReference type="Pfam" id="PF02517"/>
    </source>
</evidence>
<feature type="transmembrane region" description="Helical" evidence="1">
    <location>
        <begin position="44"/>
        <end position="65"/>
    </location>
</feature>
<dbReference type="GO" id="GO:0080120">
    <property type="term" value="P:CAAX-box protein maturation"/>
    <property type="evidence" value="ECO:0007669"/>
    <property type="project" value="UniProtKB-ARBA"/>
</dbReference>
<feature type="transmembrane region" description="Helical" evidence="1">
    <location>
        <begin position="12"/>
        <end position="32"/>
    </location>
</feature>
<organism evidence="3 4">
    <name type="scientific">Senegalia massiliensis</name>
    <dbReference type="NCBI Taxonomy" id="1720316"/>
    <lineage>
        <taxon>Bacteria</taxon>
        <taxon>Bacillati</taxon>
        <taxon>Bacillota</taxon>
        <taxon>Clostridia</taxon>
        <taxon>Eubacteriales</taxon>
        <taxon>Clostridiaceae</taxon>
        <taxon>Senegalia</taxon>
    </lineage>
</organism>
<protein>
    <submittedName>
        <fullName evidence="3">CPBP family intramembrane metalloprotease</fullName>
    </submittedName>
</protein>
<gene>
    <name evidence="3" type="ORF">D3Z33_01805</name>
</gene>
<comment type="caution">
    <text evidence="3">The sequence shown here is derived from an EMBL/GenBank/DDBJ whole genome shotgun (WGS) entry which is preliminary data.</text>
</comment>
<keyword evidence="1" id="KW-0812">Transmembrane</keyword>
<evidence type="ECO:0000256" key="1">
    <source>
        <dbReference type="SAM" id="Phobius"/>
    </source>
</evidence>
<keyword evidence="1" id="KW-0472">Membrane</keyword>
<sequence length="274" mass="32259">MNTKNKTEKKILLFLLYTFTITWLFWGLIIIGNKFFNTLWYGEILFWIPYLLGALGPMVSFYILYKKYPKEFSFTSFRQFIFNKNITKKVGLIFSLYILWRFFMVWFGLGIENPVSIIYMFINLPLMIVGGGFEEIGWRGYLQPKLERVIRYIPATIVVGIIWAIWHLPLWMIKGTVQSEISFSLYIIMTIILSFSFSTLYKYSENITLCVVAHAWYNACIGLAVYIGSDGYLRLDIGVKIFILYIIEFIVAVILGIIYNQRRDFMHGEHFKIS</sequence>
<dbReference type="PANTHER" id="PTHR35797:SF1">
    <property type="entry name" value="PROTEASE"/>
    <property type="match status" value="1"/>
</dbReference>
<reference evidence="3 4" key="1">
    <citation type="submission" date="2018-08" db="EMBL/GenBank/DDBJ databases">
        <title>Murine metabolic-syndrome-specific gut microbial biobank.</title>
        <authorList>
            <person name="Liu C."/>
        </authorList>
    </citation>
    <scope>NUCLEOTIDE SEQUENCE [LARGE SCALE GENOMIC DNA]</scope>
    <source>
        <strain evidence="3 4">583</strain>
    </source>
</reference>
<feature type="transmembrane region" description="Helical" evidence="1">
    <location>
        <begin position="239"/>
        <end position="259"/>
    </location>
</feature>
<feature type="transmembrane region" description="Helical" evidence="1">
    <location>
        <begin position="117"/>
        <end position="137"/>
    </location>
</feature>
<evidence type="ECO:0000313" key="4">
    <source>
        <dbReference type="Proteomes" id="UP000467132"/>
    </source>
</evidence>
<dbReference type="InterPro" id="IPR042150">
    <property type="entry name" value="MmRce1-like"/>
</dbReference>
<feature type="transmembrane region" description="Helical" evidence="1">
    <location>
        <begin position="149"/>
        <end position="169"/>
    </location>
</feature>
<dbReference type="GO" id="GO:0004175">
    <property type="term" value="F:endopeptidase activity"/>
    <property type="evidence" value="ECO:0007669"/>
    <property type="project" value="UniProtKB-ARBA"/>
</dbReference>
<name>A0A845QVQ2_9CLOT</name>
<feature type="transmembrane region" description="Helical" evidence="1">
    <location>
        <begin position="207"/>
        <end position="227"/>
    </location>
</feature>
<keyword evidence="3" id="KW-0482">Metalloprotease</keyword>
<dbReference type="GO" id="GO:0008237">
    <property type="term" value="F:metallopeptidase activity"/>
    <property type="evidence" value="ECO:0007669"/>
    <property type="project" value="UniProtKB-KW"/>
</dbReference>
<proteinExistence type="predicted"/>
<dbReference type="OrthoDB" id="9777755at2"/>
<keyword evidence="3" id="KW-0645">Protease</keyword>
<feature type="domain" description="CAAX prenyl protease 2/Lysostaphin resistance protein A-like" evidence="2">
    <location>
        <begin position="122"/>
        <end position="219"/>
    </location>
</feature>
<feature type="transmembrane region" description="Helical" evidence="1">
    <location>
        <begin position="86"/>
        <end position="111"/>
    </location>
</feature>
<feature type="transmembrane region" description="Helical" evidence="1">
    <location>
        <begin position="181"/>
        <end position="200"/>
    </location>
</feature>
<dbReference type="PANTHER" id="PTHR35797">
    <property type="entry name" value="PROTEASE-RELATED"/>
    <property type="match status" value="1"/>
</dbReference>
<dbReference type="Pfam" id="PF02517">
    <property type="entry name" value="Rce1-like"/>
    <property type="match status" value="1"/>
</dbReference>
<keyword evidence="3" id="KW-0378">Hydrolase</keyword>
<dbReference type="AlphaFoldDB" id="A0A845QVQ2"/>
<dbReference type="InterPro" id="IPR003675">
    <property type="entry name" value="Rce1/LyrA-like_dom"/>
</dbReference>
<dbReference type="GO" id="GO:0006508">
    <property type="term" value="P:proteolysis"/>
    <property type="evidence" value="ECO:0007669"/>
    <property type="project" value="UniProtKB-KW"/>
</dbReference>
<accession>A0A845QVQ2</accession>
<keyword evidence="4" id="KW-1185">Reference proteome</keyword>
<dbReference type="Proteomes" id="UP000467132">
    <property type="component" value="Unassembled WGS sequence"/>
</dbReference>
<dbReference type="EMBL" id="QXXA01000003">
    <property type="protein sequence ID" value="NBI05586.1"/>
    <property type="molecule type" value="Genomic_DNA"/>
</dbReference>
<keyword evidence="1" id="KW-1133">Transmembrane helix</keyword>